<dbReference type="SUPFAM" id="SSF53955">
    <property type="entry name" value="Lysozyme-like"/>
    <property type="match status" value="1"/>
</dbReference>
<dbReference type="SMART" id="SM00257">
    <property type="entry name" value="LysM"/>
    <property type="match status" value="3"/>
</dbReference>
<dbReference type="PROSITE" id="PS51782">
    <property type="entry name" value="LYSM"/>
    <property type="match status" value="3"/>
</dbReference>
<dbReference type="CDD" id="cd00118">
    <property type="entry name" value="LysM"/>
    <property type="match status" value="3"/>
</dbReference>
<dbReference type="CDD" id="cd16894">
    <property type="entry name" value="MltD-like"/>
    <property type="match status" value="1"/>
</dbReference>
<dbReference type="Gene3D" id="3.10.350.10">
    <property type="entry name" value="LysM domain"/>
    <property type="match status" value="3"/>
</dbReference>
<dbReference type="EC" id="3.2.1.-" evidence="2"/>
<dbReference type="EMBL" id="FPHU01000042">
    <property type="protein sequence ID" value="SFV80077.1"/>
    <property type="molecule type" value="Genomic_DNA"/>
</dbReference>
<organism evidence="2">
    <name type="scientific">hydrothermal vent metagenome</name>
    <dbReference type="NCBI Taxonomy" id="652676"/>
    <lineage>
        <taxon>unclassified sequences</taxon>
        <taxon>metagenomes</taxon>
        <taxon>ecological metagenomes</taxon>
    </lineage>
</organism>
<dbReference type="GO" id="GO:0000270">
    <property type="term" value="P:peptidoglycan metabolic process"/>
    <property type="evidence" value="ECO:0007669"/>
    <property type="project" value="InterPro"/>
</dbReference>
<feature type="domain" description="LysM" evidence="1">
    <location>
        <begin position="409"/>
        <end position="453"/>
    </location>
</feature>
<dbReference type="SUPFAM" id="SSF54106">
    <property type="entry name" value="LysM domain"/>
    <property type="match status" value="3"/>
</dbReference>
<dbReference type="AlphaFoldDB" id="A0A1W1DFX6"/>
<dbReference type="InterPro" id="IPR036779">
    <property type="entry name" value="LysM_dom_sf"/>
</dbReference>
<dbReference type="InterPro" id="IPR023346">
    <property type="entry name" value="Lysozyme-like_dom_sf"/>
</dbReference>
<dbReference type="Gene3D" id="1.10.530.10">
    <property type="match status" value="1"/>
</dbReference>
<evidence type="ECO:0000259" key="1">
    <source>
        <dbReference type="PROSITE" id="PS51782"/>
    </source>
</evidence>
<dbReference type="PROSITE" id="PS51257">
    <property type="entry name" value="PROKAR_LIPOPROTEIN"/>
    <property type="match status" value="1"/>
</dbReference>
<feature type="domain" description="LysM" evidence="1">
    <location>
        <begin position="474"/>
        <end position="518"/>
    </location>
</feature>
<dbReference type="Pfam" id="PF01464">
    <property type="entry name" value="SLT"/>
    <property type="match status" value="1"/>
</dbReference>
<proteinExistence type="predicted"/>
<dbReference type="PROSITE" id="PS00922">
    <property type="entry name" value="TRANSGLYCOSYLASE"/>
    <property type="match status" value="1"/>
</dbReference>
<sequence length="528" mass="60480">MCRWFKILKFLRRFFYFLFILLSACEGTTAVTTSTTSPKPNLQATIEPIQVAKPAQVVIEKDLWQYIANRYTLSASSQKDLFWHIDWFKKNPDYLTRVTKRAKPYLYLVTQEVEKAGLPIEIALLPIVESAYYPFSYSHGTASGLWQFIPSTGKLYGLKEDWWYDGRRDVLASTKAAVKYLKNLKKLFKGDLLLAIAAYNSGPGRVQKAVRKNKRLGKKSDFWHLDLPAETRGYVPRLLAVAELIKHPDLYGQEITPVDNKPQVQVVTLDSQFDLATIAQWADLSLDEIYSLNPGLKRWATPSNPPYAILLPIDKVTEFEKNLSTHPKNARVRWLRHKVKSGESLSYLAHKFKTTLDQIKSVNNLSNSLIKVGEYLIVPVAQRSEDDYALTEDQREKRRLDAKKTGVKVIHTVIDGDSLWKIAKQYNTQIDSIVKWNHLTHSKPLKIGKKLVIWQAKTDLSELTRVGIDINRNVTYRVKKGDNLSTIARRFKVSVSNLKSWNKLDGKKPLQPGQKLKIIVNVINSKMK</sequence>
<accession>A0A1W1DFX6</accession>
<keyword evidence="2" id="KW-0378">Hydrolase</keyword>
<dbReference type="GO" id="GO:0008932">
    <property type="term" value="F:lytic endotransglycosylase activity"/>
    <property type="evidence" value="ECO:0007669"/>
    <property type="project" value="TreeGrafter"/>
</dbReference>
<gene>
    <name evidence="2" type="ORF">MNB_SUP05-13-163</name>
</gene>
<keyword evidence="2" id="KW-0326">Glycosidase</keyword>
<dbReference type="InterPro" id="IPR018392">
    <property type="entry name" value="LysM"/>
</dbReference>
<dbReference type="PANTHER" id="PTHR33734">
    <property type="entry name" value="LYSM DOMAIN-CONTAINING GPI-ANCHORED PROTEIN 2"/>
    <property type="match status" value="1"/>
</dbReference>
<reference evidence="2" key="1">
    <citation type="submission" date="2016-10" db="EMBL/GenBank/DDBJ databases">
        <authorList>
            <person name="de Groot N.N."/>
        </authorList>
    </citation>
    <scope>NUCLEOTIDE SEQUENCE</scope>
</reference>
<dbReference type="PANTHER" id="PTHR33734:SF22">
    <property type="entry name" value="MEMBRANE-BOUND LYTIC MUREIN TRANSGLYCOSYLASE D"/>
    <property type="match status" value="1"/>
</dbReference>
<evidence type="ECO:0000313" key="2">
    <source>
        <dbReference type="EMBL" id="SFV80077.1"/>
    </source>
</evidence>
<name>A0A1W1DFX6_9ZZZZ</name>
<dbReference type="InterPro" id="IPR000189">
    <property type="entry name" value="Transglyc_AS"/>
</dbReference>
<feature type="domain" description="LysM" evidence="1">
    <location>
        <begin position="335"/>
        <end position="378"/>
    </location>
</feature>
<protein>
    <submittedName>
        <fullName evidence="2">Membrane-bound lytic murein transglycosylase D</fullName>
        <ecNumber evidence="2">3.2.1.-</ecNumber>
    </submittedName>
</protein>
<dbReference type="GO" id="GO:0016020">
    <property type="term" value="C:membrane"/>
    <property type="evidence" value="ECO:0007669"/>
    <property type="project" value="InterPro"/>
</dbReference>
<dbReference type="GO" id="GO:0016798">
    <property type="term" value="F:hydrolase activity, acting on glycosyl bonds"/>
    <property type="evidence" value="ECO:0007669"/>
    <property type="project" value="UniProtKB-KW"/>
</dbReference>
<dbReference type="InterPro" id="IPR008258">
    <property type="entry name" value="Transglycosylase_SLT_dom_1"/>
</dbReference>
<dbReference type="Pfam" id="PF01476">
    <property type="entry name" value="LysM"/>
    <property type="match status" value="3"/>
</dbReference>